<evidence type="ECO:0000313" key="2">
    <source>
        <dbReference type="EMBL" id="GFR30103.1"/>
    </source>
</evidence>
<dbReference type="EMBL" id="BMAO01039247">
    <property type="protein sequence ID" value="GFR30103.1"/>
    <property type="molecule type" value="Genomic_DNA"/>
</dbReference>
<evidence type="ECO:0000256" key="1">
    <source>
        <dbReference type="SAM" id="Coils"/>
    </source>
</evidence>
<keyword evidence="3" id="KW-1185">Reference proteome</keyword>
<evidence type="ECO:0000313" key="3">
    <source>
        <dbReference type="Proteomes" id="UP000887116"/>
    </source>
</evidence>
<dbReference type="AlphaFoldDB" id="A0A8X6HUG3"/>
<accession>A0A8X6HUG3</accession>
<proteinExistence type="predicted"/>
<name>A0A8X6HUG3_TRICU</name>
<gene>
    <name evidence="2" type="ORF">TNCT_39111</name>
</gene>
<sequence>MKIIFYNVSPKEMKLKKIKLEMDDFSNYEDNISNIEENNVEADDEENDNVNLIDNEKGENAEILSDKNTYHPFW</sequence>
<comment type="caution">
    <text evidence="2">The sequence shown here is derived from an EMBL/GenBank/DDBJ whole genome shotgun (WGS) entry which is preliminary data.</text>
</comment>
<reference evidence="2" key="1">
    <citation type="submission" date="2020-07" db="EMBL/GenBank/DDBJ databases">
        <title>Multicomponent nature underlies the extraordinary mechanical properties of spider dragline silk.</title>
        <authorList>
            <person name="Kono N."/>
            <person name="Nakamura H."/>
            <person name="Mori M."/>
            <person name="Yoshida Y."/>
            <person name="Ohtoshi R."/>
            <person name="Malay A.D."/>
            <person name="Moran D.A.P."/>
            <person name="Tomita M."/>
            <person name="Numata K."/>
            <person name="Arakawa K."/>
        </authorList>
    </citation>
    <scope>NUCLEOTIDE SEQUENCE</scope>
</reference>
<organism evidence="2 3">
    <name type="scientific">Trichonephila clavata</name>
    <name type="common">Joro spider</name>
    <name type="synonym">Nephila clavata</name>
    <dbReference type="NCBI Taxonomy" id="2740835"/>
    <lineage>
        <taxon>Eukaryota</taxon>
        <taxon>Metazoa</taxon>
        <taxon>Ecdysozoa</taxon>
        <taxon>Arthropoda</taxon>
        <taxon>Chelicerata</taxon>
        <taxon>Arachnida</taxon>
        <taxon>Araneae</taxon>
        <taxon>Araneomorphae</taxon>
        <taxon>Entelegynae</taxon>
        <taxon>Araneoidea</taxon>
        <taxon>Nephilidae</taxon>
        <taxon>Trichonephila</taxon>
    </lineage>
</organism>
<keyword evidence="1" id="KW-0175">Coiled coil</keyword>
<dbReference type="Proteomes" id="UP000887116">
    <property type="component" value="Unassembled WGS sequence"/>
</dbReference>
<feature type="coiled-coil region" evidence="1">
    <location>
        <begin position="18"/>
        <end position="55"/>
    </location>
</feature>
<protein>
    <submittedName>
        <fullName evidence="2">Uncharacterized protein</fullName>
    </submittedName>
</protein>